<feature type="domain" description="Oxidoreductase molybdopterin-binding" evidence="6">
    <location>
        <begin position="64"/>
        <end position="235"/>
    </location>
</feature>
<comment type="cofactor">
    <cofactor evidence="1">
        <name>Mo-molybdopterin</name>
        <dbReference type="ChEBI" id="CHEBI:71302"/>
    </cofactor>
</comment>
<dbReference type="GO" id="GO:0008482">
    <property type="term" value="F:sulfite oxidase activity"/>
    <property type="evidence" value="ECO:0007669"/>
    <property type="project" value="TreeGrafter"/>
</dbReference>
<dbReference type="GO" id="GO:0030151">
    <property type="term" value="F:molybdenum ion binding"/>
    <property type="evidence" value="ECO:0007669"/>
    <property type="project" value="InterPro"/>
</dbReference>
<dbReference type="Pfam" id="PF03404">
    <property type="entry name" value="Mo-co_dimer"/>
    <property type="match status" value="1"/>
</dbReference>
<dbReference type="AlphaFoldDB" id="A0A939HCG1"/>
<reference evidence="8" key="1">
    <citation type="submission" date="2021-03" db="EMBL/GenBank/DDBJ databases">
        <title>A new species, PO-11, isolated from a karst cave deposit.</title>
        <authorList>
            <person name="Zhaoxiaoyong W."/>
        </authorList>
    </citation>
    <scope>NUCLEOTIDE SEQUENCE</scope>
    <source>
        <strain evidence="8">PO-11</strain>
    </source>
</reference>
<dbReference type="SUPFAM" id="SSF56524">
    <property type="entry name" value="Oxidoreductase molybdopterin-binding domain"/>
    <property type="match status" value="1"/>
</dbReference>
<dbReference type="InterPro" id="IPR014756">
    <property type="entry name" value="Ig_E-set"/>
</dbReference>
<evidence type="ECO:0000313" key="8">
    <source>
        <dbReference type="EMBL" id="MBO1268299.1"/>
    </source>
</evidence>
<dbReference type="CDD" id="cd02110">
    <property type="entry name" value="SO_family_Moco_dimer"/>
    <property type="match status" value="1"/>
</dbReference>
<feature type="compositionally biased region" description="Basic residues" evidence="5">
    <location>
        <begin position="1"/>
        <end position="12"/>
    </location>
</feature>
<name>A0A939HCG1_9MICC</name>
<evidence type="ECO:0000259" key="7">
    <source>
        <dbReference type="Pfam" id="PF03404"/>
    </source>
</evidence>
<keyword evidence="2" id="KW-0500">Molybdenum</keyword>
<dbReference type="PANTHER" id="PTHR19372:SF7">
    <property type="entry name" value="SULFITE OXIDASE, MITOCHONDRIAL"/>
    <property type="match status" value="1"/>
</dbReference>
<protein>
    <submittedName>
        <fullName evidence="8">Sulfite oxidase</fullName>
    </submittedName>
</protein>
<dbReference type="GO" id="GO:0020037">
    <property type="term" value="F:heme binding"/>
    <property type="evidence" value="ECO:0007669"/>
    <property type="project" value="TreeGrafter"/>
</dbReference>
<dbReference type="Pfam" id="PF00174">
    <property type="entry name" value="Oxidored_molyb"/>
    <property type="match status" value="1"/>
</dbReference>
<dbReference type="InterPro" id="IPR008335">
    <property type="entry name" value="Mopterin_OxRdtase_euk"/>
</dbReference>
<evidence type="ECO:0000256" key="5">
    <source>
        <dbReference type="SAM" id="MobiDB-lite"/>
    </source>
</evidence>
<keyword evidence="3" id="KW-0479">Metal-binding</keyword>
<dbReference type="Gene3D" id="2.60.40.650">
    <property type="match status" value="1"/>
</dbReference>
<dbReference type="Gene3D" id="3.90.420.10">
    <property type="entry name" value="Oxidoreductase, molybdopterin-binding domain"/>
    <property type="match status" value="1"/>
</dbReference>
<evidence type="ECO:0000256" key="4">
    <source>
        <dbReference type="ARBA" id="ARBA00023002"/>
    </source>
</evidence>
<dbReference type="PANTHER" id="PTHR19372">
    <property type="entry name" value="SULFITE REDUCTASE"/>
    <property type="match status" value="1"/>
</dbReference>
<feature type="region of interest" description="Disordered" evidence="5">
    <location>
        <begin position="1"/>
        <end position="32"/>
    </location>
</feature>
<dbReference type="GO" id="GO:0006790">
    <property type="term" value="P:sulfur compound metabolic process"/>
    <property type="evidence" value="ECO:0007669"/>
    <property type="project" value="TreeGrafter"/>
</dbReference>
<dbReference type="SUPFAM" id="SSF81296">
    <property type="entry name" value="E set domains"/>
    <property type="match status" value="1"/>
</dbReference>
<dbReference type="RefSeq" id="WP_207616103.1">
    <property type="nucleotide sequence ID" value="NZ_JAFNLL010000021.1"/>
</dbReference>
<evidence type="ECO:0000313" key="9">
    <source>
        <dbReference type="Proteomes" id="UP000664164"/>
    </source>
</evidence>
<evidence type="ECO:0000256" key="2">
    <source>
        <dbReference type="ARBA" id="ARBA00022505"/>
    </source>
</evidence>
<accession>A0A939HCG1</accession>
<proteinExistence type="predicted"/>
<feature type="domain" description="Moybdenum cofactor oxidoreductase dimerisation" evidence="7">
    <location>
        <begin position="277"/>
        <end position="371"/>
    </location>
</feature>
<dbReference type="PRINTS" id="PR00407">
    <property type="entry name" value="EUMOPTERIN"/>
</dbReference>
<dbReference type="GO" id="GO:0043546">
    <property type="term" value="F:molybdopterin cofactor binding"/>
    <property type="evidence" value="ECO:0007669"/>
    <property type="project" value="TreeGrafter"/>
</dbReference>
<gene>
    <name evidence="8" type="ORF">J1902_09980</name>
</gene>
<keyword evidence="4" id="KW-0560">Oxidoreductase</keyword>
<keyword evidence="9" id="KW-1185">Reference proteome</keyword>
<evidence type="ECO:0000259" key="6">
    <source>
        <dbReference type="Pfam" id="PF00174"/>
    </source>
</evidence>
<organism evidence="8 9">
    <name type="scientific">Arthrobacter cavernae</name>
    <dbReference type="NCBI Taxonomy" id="2817681"/>
    <lineage>
        <taxon>Bacteria</taxon>
        <taxon>Bacillati</taxon>
        <taxon>Actinomycetota</taxon>
        <taxon>Actinomycetes</taxon>
        <taxon>Micrococcales</taxon>
        <taxon>Micrococcaceae</taxon>
        <taxon>Arthrobacter</taxon>
    </lineage>
</organism>
<dbReference type="Proteomes" id="UP000664164">
    <property type="component" value="Unassembled WGS sequence"/>
</dbReference>
<dbReference type="InterPro" id="IPR005066">
    <property type="entry name" value="MoCF_OxRdtse_dimer"/>
</dbReference>
<dbReference type="EMBL" id="JAFNLL010000021">
    <property type="protein sequence ID" value="MBO1268299.1"/>
    <property type="molecule type" value="Genomic_DNA"/>
</dbReference>
<dbReference type="InterPro" id="IPR036374">
    <property type="entry name" value="OxRdtase_Mopterin-bd_sf"/>
</dbReference>
<evidence type="ECO:0000256" key="3">
    <source>
        <dbReference type="ARBA" id="ARBA00022723"/>
    </source>
</evidence>
<dbReference type="InterPro" id="IPR000572">
    <property type="entry name" value="OxRdtase_Mopterin-bd_dom"/>
</dbReference>
<comment type="caution">
    <text evidence="8">The sequence shown here is derived from an EMBL/GenBank/DDBJ whole genome shotgun (WGS) entry which is preliminary data.</text>
</comment>
<sequence length="373" mass="40421">MSRYQLKHRHRSTAATQASPHAGGPSSGPLTSEELQLAGRNHSMPLEALREDITPAGLHYILTHFDIPHIDAETWSLRIGGAVSREIELSLDDIMARPAVTTPVTLECAGNGRSLLKPRPLSTPWVLGAVGTASWTGTPLAPILASSGLADDAVELVFTGADYGIQGGTEEPFARSLTVAEAMRPEVMLVYGMNGSPLPPQHGFPLRLLVPGWYGMASVKWLASIEAVTGRFEGFQQAVAYHYLQGPEGPGLPVTRIRVRSLMVPPGIPDFFTRKRVVEAGPVMLRGRAWSGHGEIERVEVGIDGEWMPANLDPPAGDFAWSGWSMVWLATPGEHELRCRAMDSSGALQQTTQVWNYQGMGNNMAQLVHVTVR</sequence>
<evidence type="ECO:0000256" key="1">
    <source>
        <dbReference type="ARBA" id="ARBA00001924"/>
    </source>
</evidence>